<dbReference type="Gene3D" id="1.20.120.1630">
    <property type="match status" value="1"/>
</dbReference>
<feature type="transmembrane region" description="Helical" evidence="5">
    <location>
        <begin position="12"/>
        <end position="32"/>
    </location>
</feature>
<keyword evidence="2 5" id="KW-0812">Transmembrane</keyword>
<accession>A0ABY3PJI1</accession>
<dbReference type="RefSeq" id="WP_230840842.1">
    <property type="nucleotide sequence ID" value="NZ_CP063845.1"/>
</dbReference>
<evidence type="ECO:0000313" key="6">
    <source>
        <dbReference type="EMBL" id="UFP93788.1"/>
    </source>
</evidence>
<dbReference type="PANTHER" id="PTHR12714:SF24">
    <property type="entry name" value="SLR1182 PROTEIN"/>
    <property type="match status" value="1"/>
</dbReference>
<evidence type="ECO:0000256" key="2">
    <source>
        <dbReference type="ARBA" id="ARBA00022692"/>
    </source>
</evidence>
<evidence type="ECO:0000256" key="4">
    <source>
        <dbReference type="ARBA" id="ARBA00023136"/>
    </source>
</evidence>
<keyword evidence="3 5" id="KW-1133">Transmembrane helix</keyword>
<dbReference type="EMBL" id="CP063845">
    <property type="protein sequence ID" value="UFP93788.1"/>
    <property type="molecule type" value="Genomic_DNA"/>
</dbReference>
<name>A0ABY3PJI1_9CYAN</name>
<comment type="subcellular location">
    <subcellularLocation>
        <location evidence="1">Endomembrane system</location>
        <topology evidence="1">Multi-pass membrane protein</topology>
    </subcellularLocation>
</comment>
<dbReference type="Pfam" id="PF04191">
    <property type="entry name" value="PEMT"/>
    <property type="match status" value="1"/>
</dbReference>
<evidence type="ECO:0000256" key="3">
    <source>
        <dbReference type="ARBA" id="ARBA00022989"/>
    </source>
</evidence>
<keyword evidence="7" id="KW-1185">Reference proteome</keyword>
<proteinExistence type="predicted"/>
<evidence type="ECO:0000313" key="7">
    <source>
        <dbReference type="Proteomes" id="UP001054846"/>
    </source>
</evidence>
<dbReference type="Proteomes" id="UP001054846">
    <property type="component" value="Chromosome"/>
</dbReference>
<dbReference type="InterPro" id="IPR007318">
    <property type="entry name" value="Phopholipid_MeTrfase"/>
</dbReference>
<keyword evidence="4 5" id="KW-0472">Membrane</keyword>
<evidence type="ECO:0000256" key="5">
    <source>
        <dbReference type="SAM" id="Phobius"/>
    </source>
</evidence>
<feature type="transmembrane region" description="Helical" evidence="5">
    <location>
        <begin position="92"/>
        <end position="124"/>
    </location>
</feature>
<feature type="transmembrane region" description="Helical" evidence="5">
    <location>
        <begin position="44"/>
        <end position="60"/>
    </location>
</feature>
<dbReference type="PANTHER" id="PTHR12714">
    <property type="entry name" value="PROTEIN-S ISOPRENYLCYSTEINE O-METHYLTRANSFERASE"/>
    <property type="match status" value="1"/>
</dbReference>
<evidence type="ECO:0000256" key="1">
    <source>
        <dbReference type="ARBA" id="ARBA00004127"/>
    </source>
</evidence>
<reference evidence="6 7" key="1">
    <citation type="journal article" date="2021" name="Genome Biol. Evol.">
        <title>Complete Genome Sequencing of a Novel Gloeobacter Species from a Waterfall Cave in Mexico.</title>
        <authorList>
            <person name="Saw J.H."/>
            <person name="Cardona T."/>
            <person name="Montejano G."/>
        </authorList>
    </citation>
    <scope>NUCLEOTIDE SEQUENCE [LARGE SCALE GENOMIC DNA]</scope>
    <source>
        <strain evidence="6">MG652769</strain>
    </source>
</reference>
<gene>
    <name evidence="6" type="ORF">ISF26_18715</name>
</gene>
<sequence>MSNHQPTAGVLAPPPLIFGAGFAVGMLLQWLVPLRVEIGAAPPLGGAGVVLGAGLALWSFRELARRNTPLSPYEATTSLVEEGPYRFSRNPIYLALVLVYAGLALWLGALWLLLVLPVVLWIMVRGVIEREEIYLERRFGEAYRRYKARVRRWI</sequence>
<protein>
    <submittedName>
        <fullName evidence="6">Isoprenylcysteine carboxylmethyltransferase family protein</fullName>
    </submittedName>
</protein>
<organism evidence="6 7">
    <name type="scientific">Gloeobacter morelensis MG652769</name>
    <dbReference type="NCBI Taxonomy" id="2781736"/>
    <lineage>
        <taxon>Bacteria</taxon>
        <taxon>Bacillati</taxon>
        <taxon>Cyanobacteriota</taxon>
        <taxon>Cyanophyceae</taxon>
        <taxon>Gloeobacterales</taxon>
        <taxon>Gloeobacteraceae</taxon>
        <taxon>Gloeobacter</taxon>
        <taxon>Gloeobacter morelensis</taxon>
    </lineage>
</organism>